<dbReference type="InterPro" id="IPR036380">
    <property type="entry name" value="Isochorismatase-like_sf"/>
</dbReference>
<sequence>MNKKTRKRLIFLIDLQNCYLSAQYENTYIPNSSSVLNRIDKYLKEKTDEDAILMTVDTHQHLLMTDYLSIIEKRPTFQNKDGLPKSLLLPSMLEKKVYDAIFYKDSYGLSLLHLQYLKKTYKNPSEIYIAGVDTNICVVSIIIQLQNLFPKTPIILDTSLTAAKDDLLIPKTIELLKNLNIIVK</sequence>
<comment type="caution">
    <text evidence="1">The sequence shown here is derived from an EMBL/GenBank/DDBJ whole genome shotgun (WGS) entry which is preliminary data.</text>
</comment>
<dbReference type="RefSeq" id="WP_023605936.1">
    <property type="nucleotide sequence ID" value="NZ_AYSH01000008.1"/>
</dbReference>
<dbReference type="AlphaFoldDB" id="V6Q587"/>
<name>V6Q587_9ENTE</name>
<accession>V6Q587</accession>
<reference evidence="1 2" key="1">
    <citation type="journal article" date="2013" name="Genome Announc.">
        <title>High-Quality Draft Genome Sequence of Vagococcus lutrae Strain LBD1, Isolated from the Largemouth Bass Micropterus salmoides.</title>
        <authorList>
            <person name="Lebreton F."/>
            <person name="Valentino M.D."/>
            <person name="Duncan L.B."/>
            <person name="Zeng Q."/>
            <person name="Manson McGuire A."/>
            <person name="Earl A.M."/>
            <person name="Gilmore M.S."/>
        </authorList>
    </citation>
    <scope>NUCLEOTIDE SEQUENCE [LARGE SCALE GENOMIC DNA]</scope>
    <source>
        <strain evidence="1 2">LBD1</strain>
    </source>
</reference>
<dbReference type="Gene3D" id="3.40.50.850">
    <property type="entry name" value="Isochorismatase-like"/>
    <property type="match status" value="1"/>
</dbReference>
<proteinExistence type="predicted"/>
<evidence type="ECO:0000313" key="2">
    <source>
        <dbReference type="Proteomes" id="UP000018126"/>
    </source>
</evidence>
<dbReference type="SUPFAM" id="SSF52499">
    <property type="entry name" value="Isochorismatase-like hydrolases"/>
    <property type="match status" value="1"/>
</dbReference>
<dbReference type="Proteomes" id="UP000018126">
    <property type="component" value="Unassembled WGS sequence"/>
</dbReference>
<gene>
    <name evidence="1" type="ORF">T233_00592</name>
</gene>
<organism evidence="1 2">
    <name type="scientific">Vagococcus lutrae LBD1</name>
    <dbReference type="NCBI Taxonomy" id="1408226"/>
    <lineage>
        <taxon>Bacteria</taxon>
        <taxon>Bacillati</taxon>
        <taxon>Bacillota</taxon>
        <taxon>Bacilli</taxon>
        <taxon>Lactobacillales</taxon>
        <taxon>Enterococcaceae</taxon>
        <taxon>Vagococcus</taxon>
    </lineage>
</organism>
<keyword evidence="2" id="KW-1185">Reference proteome</keyword>
<evidence type="ECO:0000313" key="1">
    <source>
        <dbReference type="EMBL" id="EST90289.1"/>
    </source>
</evidence>
<dbReference type="eggNOG" id="COG1335">
    <property type="taxonomic scope" value="Bacteria"/>
</dbReference>
<dbReference type="EMBL" id="AYSH01000008">
    <property type="protein sequence ID" value="EST90289.1"/>
    <property type="molecule type" value="Genomic_DNA"/>
</dbReference>
<dbReference type="STRING" id="1408226.T233_00592"/>
<protein>
    <submittedName>
        <fullName evidence="1">Uncharacterized protein</fullName>
    </submittedName>
</protein>